<dbReference type="EMBL" id="CP051774">
    <property type="protein sequence ID" value="QJE98916.1"/>
    <property type="molecule type" value="Genomic_DNA"/>
</dbReference>
<dbReference type="KEGG" id="luo:HHL09_25100"/>
<protein>
    <submittedName>
        <fullName evidence="1">Uncharacterized protein</fullName>
    </submittedName>
</protein>
<gene>
    <name evidence="1" type="ORF">HHL09_25100</name>
</gene>
<dbReference type="Proteomes" id="UP000501812">
    <property type="component" value="Chromosome"/>
</dbReference>
<sequence>MSAESHQTTLDFWFDFDNQTLYQRTPEVQASIDASYGRLGLDLDGLVDEFRTSFASSAHPERFAERIADGAEGFRALADLQMAIIRSHFPDGTNGARQTAFEKFGEGVLYDERRIVFTDHVIHMMDGSPTTWVGYHRWHAFVRAAILSGGDAASWQEVLGWIALAWAIQSETDPMVDNPSNPGIPAGRLGELRARWLGADEGFIDAAFVHFRGPAPTEADLPSPARAGIATVAGEEQEISPYLRVQQILNDAAGTGRPNHGGKRRFWNLPHAEFMALGPVYGVQLIAPPGPDRGARSGLVLALKGEPPFGPGGFPRMPLNRPPVTPENIQFIQDWIDCDCPE</sequence>
<accession>A0A858RNC8</accession>
<organism evidence="1 2">
    <name type="scientific">Luteolibacter luteus</name>
    <dbReference type="NCBI Taxonomy" id="2728835"/>
    <lineage>
        <taxon>Bacteria</taxon>
        <taxon>Pseudomonadati</taxon>
        <taxon>Verrucomicrobiota</taxon>
        <taxon>Verrucomicrobiia</taxon>
        <taxon>Verrucomicrobiales</taxon>
        <taxon>Verrucomicrobiaceae</taxon>
        <taxon>Luteolibacter</taxon>
    </lineage>
</organism>
<evidence type="ECO:0000313" key="1">
    <source>
        <dbReference type="EMBL" id="QJE98916.1"/>
    </source>
</evidence>
<keyword evidence="2" id="KW-1185">Reference proteome</keyword>
<name>A0A858RNC8_9BACT</name>
<dbReference type="RefSeq" id="WP_169457402.1">
    <property type="nucleotide sequence ID" value="NZ_CP051774.1"/>
</dbReference>
<proteinExistence type="predicted"/>
<reference evidence="1 2" key="1">
    <citation type="submission" date="2020-04" db="EMBL/GenBank/DDBJ databases">
        <title>Luteolibacter sp. G-1-1-1 isolated from soil.</title>
        <authorList>
            <person name="Dahal R.H."/>
        </authorList>
    </citation>
    <scope>NUCLEOTIDE SEQUENCE [LARGE SCALE GENOMIC DNA]</scope>
    <source>
        <strain evidence="1 2">G-1-1-1</strain>
    </source>
</reference>
<evidence type="ECO:0000313" key="2">
    <source>
        <dbReference type="Proteomes" id="UP000501812"/>
    </source>
</evidence>
<dbReference type="AlphaFoldDB" id="A0A858RNC8"/>